<feature type="region of interest" description="Disordered" evidence="1">
    <location>
        <begin position="307"/>
        <end position="393"/>
    </location>
</feature>
<dbReference type="NCBIfam" id="TIGR01615">
    <property type="entry name" value="A_thal_3542"/>
    <property type="match status" value="1"/>
</dbReference>
<dbReference type="InterPro" id="IPR006502">
    <property type="entry name" value="PDDEXK-like"/>
</dbReference>
<proteinExistence type="predicted"/>
<feature type="compositionally biased region" description="Low complexity" evidence="1">
    <location>
        <begin position="346"/>
        <end position="369"/>
    </location>
</feature>
<reference evidence="2" key="2">
    <citation type="journal article" date="2023" name="Plants (Basel)">
        <title>Annotation of the Turnera subulata (Passifloraceae) Draft Genome Reveals the S-Locus Evolved after the Divergence of Turneroideae from Passifloroideae in a Stepwise Manner.</title>
        <authorList>
            <person name="Henning P.M."/>
            <person name="Roalson E.H."/>
            <person name="Mir W."/>
            <person name="McCubbin A.G."/>
            <person name="Shore J.S."/>
        </authorList>
    </citation>
    <scope>NUCLEOTIDE SEQUENCE</scope>
    <source>
        <strain evidence="2">F60SS</strain>
    </source>
</reference>
<dbReference type="Proteomes" id="UP001141552">
    <property type="component" value="Unassembled WGS sequence"/>
</dbReference>
<accession>A0A9Q0G121</accession>
<organism evidence="2 3">
    <name type="scientific">Turnera subulata</name>
    <dbReference type="NCBI Taxonomy" id="218843"/>
    <lineage>
        <taxon>Eukaryota</taxon>
        <taxon>Viridiplantae</taxon>
        <taxon>Streptophyta</taxon>
        <taxon>Embryophyta</taxon>
        <taxon>Tracheophyta</taxon>
        <taxon>Spermatophyta</taxon>
        <taxon>Magnoliopsida</taxon>
        <taxon>eudicotyledons</taxon>
        <taxon>Gunneridae</taxon>
        <taxon>Pentapetalae</taxon>
        <taxon>rosids</taxon>
        <taxon>fabids</taxon>
        <taxon>Malpighiales</taxon>
        <taxon>Passifloraceae</taxon>
        <taxon>Turnera</taxon>
    </lineage>
</organism>
<evidence type="ECO:0000313" key="2">
    <source>
        <dbReference type="EMBL" id="KAJ4840350.1"/>
    </source>
</evidence>
<name>A0A9Q0G121_9ROSI</name>
<protein>
    <submittedName>
        <fullName evidence="2">Uncharacterized protein</fullName>
    </submittedName>
</protein>
<feature type="region of interest" description="Disordered" evidence="1">
    <location>
        <begin position="49"/>
        <end position="68"/>
    </location>
</feature>
<dbReference type="OrthoDB" id="691424at2759"/>
<evidence type="ECO:0000256" key="1">
    <source>
        <dbReference type="SAM" id="MobiDB-lite"/>
    </source>
</evidence>
<dbReference type="EMBL" id="JAKUCV010003059">
    <property type="protein sequence ID" value="KAJ4840350.1"/>
    <property type="molecule type" value="Genomic_DNA"/>
</dbReference>
<evidence type="ECO:0000313" key="3">
    <source>
        <dbReference type="Proteomes" id="UP001141552"/>
    </source>
</evidence>
<sequence>MPFPMKIQPIDVDSRSPLPIPARPEPAKPVLKSRLKRLFDRQFRISSVEKPPITGGEAPQYGTKDGGGGEFEPSSVCLAKMVQSYMEESNDKPFRGRHRCNCFNGNSNDSSDDEFDVFGGGSGGGFGDSLIGNGSFSDACDALKSLTPCASVVERNLLADTAMIVDKHKNNHRQKDDLRKILTDGLSSLGYNSSICKSKWDKSPSYPAGEYEYIDVITEGGERVLVDIDFRSEFEIARSTGTYKAILQSLPYIFVGKPDRLGQMVSIVAEAAKQSLKKKGMPVPPWRKPEYMRAKWLSPNFTRVNDAAEKRTAADDDDDGRGSVAAAESDDCGGELELIFGEKATSSETEQSSSSSSSSESSSSSPSAEVESEAKVVEPATWQPPAVKPKGGVKMVTGLASLLKEKP</sequence>
<dbReference type="AlphaFoldDB" id="A0A9Q0G121"/>
<dbReference type="PANTHER" id="PTHR31579">
    <property type="entry name" value="OS03G0796600 PROTEIN"/>
    <property type="match status" value="1"/>
</dbReference>
<dbReference type="PANTHER" id="PTHR31579:SF1">
    <property type="entry name" value="OS03G0796600 PROTEIN"/>
    <property type="match status" value="1"/>
</dbReference>
<keyword evidence="3" id="KW-1185">Reference proteome</keyword>
<dbReference type="Pfam" id="PF04720">
    <property type="entry name" value="PDDEXK_6"/>
    <property type="match status" value="1"/>
</dbReference>
<comment type="caution">
    <text evidence="2">The sequence shown here is derived from an EMBL/GenBank/DDBJ whole genome shotgun (WGS) entry which is preliminary data.</text>
</comment>
<gene>
    <name evidence="2" type="ORF">Tsubulata_044666</name>
</gene>
<reference evidence="2" key="1">
    <citation type="submission" date="2022-02" db="EMBL/GenBank/DDBJ databases">
        <authorList>
            <person name="Henning P.M."/>
            <person name="McCubbin A.G."/>
            <person name="Shore J.S."/>
        </authorList>
    </citation>
    <scope>NUCLEOTIDE SEQUENCE</scope>
    <source>
        <strain evidence="2">F60SS</strain>
        <tissue evidence="2">Leaves</tissue>
    </source>
</reference>
<feature type="region of interest" description="Disordered" evidence="1">
    <location>
        <begin position="1"/>
        <end position="29"/>
    </location>
</feature>